<keyword evidence="6" id="KW-0238">DNA-binding</keyword>
<evidence type="ECO:0000313" key="9">
    <source>
        <dbReference type="EMBL" id="EON72359.1"/>
    </source>
</evidence>
<dbReference type="Proteomes" id="UP000013911">
    <property type="component" value="Unassembled WGS sequence"/>
</dbReference>
<evidence type="ECO:0000256" key="4">
    <source>
        <dbReference type="ARBA" id="ARBA00022898"/>
    </source>
</evidence>
<dbReference type="PROSITE" id="PS50949">
    <property type="entry name" value="HTH_GNTR"/>
    <property type="match status" value="1"/>
</dbReference>
<keyword evidence="3" id="KW-0808">Transferase</keyword>
<evidence type="ECO:0000256" key="7">
    <source>
        <dbReference type="ARBA" id="ARBA00023163"/>
    </source>
</evidence>
<dbReference type="Gene3D" id="3.40.640.10">
    <property type="entry name" value="Type I PLP-dependent aspartate aminotransferase-like (Major domain)"/>
    <property type="match status" value="1"/>
</dbReference>
<keyword evidence="4" id="KW-0663">Pyridoxal phosphate</keyword>
<dbReference type="PATRIC" id="fig|1285586.5.peg.2514"/>
<dbReference type="SUPFAM" id="SSF46785">
    <property type="entry name" value="Winged helix' DNA-binding domain"/>
    <property type="match status" value="1"/>
</dbReference>
<comment type="similarity">
    <text evidence="2">In the C-terminal section; belongs to the class-I pyridoxal-phosphate-dependent aminotransferase family.</text>
</comment>
<keyword evidence="3" id="KW-0032">Aminotransferase</keyword>
<dbReference type="CDD" id="cd07377">
    <property type="entry name" value="WHTH_GntR"/>
    <property type="match status" value="1"/>
</dbReference>
<dbReference type="InterPro" id="IPR004839">
    <property type="entry name" value="Aminotransferase_I/II_large"/>
</dbReference>
<dbReference type="AlphaFoldDB" id="R7ZEB2"/>
<dbReference type="SMART" id="SM00345">
    <property type="entry name" value="HTH_GNTR"/>
    <property type="match status" value="1"/>
</dbReference>
<evidence type="ECO:0000256" key="6">
    <source>
        <dbReference type="ARBA" id="ARBA00023125"/>
    </source>
</evidence>
<sequence length="485" mass="55254">MSWQPTRQGELTLQQQISTWITEHIERGDWVAGTKLPTQRQLAMQFGVNRSTIQQALEELKSAGILEAKVGSGIYVSHDSWHSLIKQTQPNWQSYIDTSLHKPNYHTIQIINEYEQRDDIIRLGTGELAPSLLPTAEIEASLKALSLQPKTLGYSSPQGNDRLRKAVCDYVEKRGIHAQPHNVCIVSGALQALQLIAVGLLEQGSIVFQEKTSYLNSVHPFQSVGMQMMAIDRDEQLTQTLAQKKRKRQAVFYAVPTLNNPTGRVWTTREKKHLYEACKQSRIPIIEDDVYHELLFREVTPTIKSIDDSGQVLYIGSVSKTLSPGLRIGWLIGPTTVIERLADIKMQTDYGSSAISQEIVLHWLQSGKYEQYIVSLRQKLQHRADLVEAILMEKFGDIAEWDKPKGGFYIWLKFHAPIVDKELFTKLLHRLVLINPGYIYNPQDTQHIRLSYAYATDEELKSGLQILHETVDEAIVKHKKQNLEK</sequence>
<dbReference type="InterPro" id="IPR051446">
    <property type="entry name" value="HTH_trans_reg/aminotransferase"/>
</dbReference>
<dbReference type="InterPro" id="IPR015421">
    <property type="entry name" value="PyrdxlP-dep_Trfase_major"/>
</dbReference>
<comment type="cofactor">
    <cofactor evidence="1">
        <name>pyridoxal 5'-phosphate</name>
        <dbReference type="ChEBI" id="CHEBI:597326"/>
    </cofactor>
</comment>
<dbReference type="GO" id="GO:0003700">
    <property type="term" value="F:DNA-binding transcription factor activity"/>
    <property type="evidence" value="ECO:0007669"/>
    <property type="project" value="InterPro"/>
</dbReference>
<dbReference type="GO" id="GO:0030170">
    <property type="term" value="F:pyridoxal phosphate binding"/>
    <property type="evidence" value="ECO:0007669"/>
    <property type="project" value="InterPro"/>
</dbReference>
<organism evidence="9 10">
    <name type="scientific">Lysinibacillus sphaericus OT4b.31</name>
    <dbReference type="NCBI Taxonomy" id="1285586"/>
    <lineage>
        <taxon>Bacteria</taxon>
        <taxon>Bacillati</taxon>
        <taxon>Bacillota</taxon>
        <taxon>Bacilli</taxon>
        <taxon>Bacillales</taxon>
        <taxon>Bacillaceae</taxon>
        <taxon>Lysinibacillus</taxon>
    </lineage>
</organism>
<dbReference type="PRINTS" id="PR00035">
    <property type="entry name" value="HTHGNTR"/>
</dbReference>
<dbReference type="Gene3D" id="1.10.10.10">
    <property type="entry name" value="Winged helix-like DNA-binding domain superfamily/Winged helix DNA-binding domain"/>
    <property type="match status" value="1"/>
</dbReference>
<dbReference type="InterPro" id="IPR036388">
    <property type="entry name" value="WH-like_DNA-bd_sf"/>
</dbReference>
<keyword evidence="7" id="KW-0804">Transcription</keyword>
<evidence type="ECO:0000256" key="3">
    <source>
        <dbReference type="ARBA" id="ARBA00022576"/>
    </source>
</evidence>
<evidence type="ECO:0000313" key="10">
    <source>
        <dbReference type="Proteomes" id="UP000013911"/>
    </source>
</evidence>
<evidence type="ECO:0000256" key="2">
    <source>
        <dbReference type="ARBA" id="ARBA00005384"/>
    </source>
</evidence>
<dbReference type="InterPro" id="IPR000524">
    <property type="entry name" value="Tscrpt_reg_HTH_GntR"/>
</dbReference>
<dbReference type="CDD" id="cd00609">
    <property type="entry name" value="AAT_like"/>
    <property type="match status" value="1"/>
</dbReference>
<dbReference type="PANTHER" id="PTHR46577">
    <property type="entry name" value="HTH-TYPE TRANSCRIPTIONAL REGULATORY PROTEIN GABR"/>
    <property type="match status" value="1"/>
</dbReference>
<dbReference type="OrthoDB" id="9802328at2"/>
<reference evidence="9 10" key="1">
    <citation type="submission" date="2013-04" db="EMBL/GenBank/DDBJ databases">
        <title>Draft genome of the heavy metal tolerant bacterium Lysinibacillus sphaericus strain OT4b.31.</title>
        <authorList>
            <person name="Pena-Montenegro T.D."/>
            <person name="Dussan J."/>
        </authorList>
    </citation>
    <scope>NUCLEOTIDE SEQUENCE [LARGE SCALE GENOMIC DNA]</scope>
    <source>
        <strain evidence="9 10">OT4b.31</strain>
    </source>
</reference>
<accession>R7ZEB2</accession>
<evidence type="ECO:0000256" key="5">
    <source>
        <dbReference type="ARBA" id="ARBA00023015"/>
    </source>
</evidence>
<evidence type="ECO:0000259" key="8">
    <source>
        <dbReference type="PROSITE" id="PS50949"/>
    </source>
</evidence>
<dbReference type="InterPro" id="IPR015424">
    <property type="entry name" value="PyrdxlP-dep_Trfase"/>
</dbReference>
<comment type="caution">
    <text evidence="9">The sequence shown here is derived from an EMBL/GenBank/DDBJ whole genome shotgun (WGS) entry which is preliminary data.</text>
</comment>
<dbReference type="SUPFAM" id="SSF53383">
    <property type="entry name" value="PLP-dependent transferases"/>
    <property type="match status" value="1"/>
</dbReference>
<dbReference type="GO" id="GO:0008483">
    <property type="term" value="F:transaminase activity"/>
    <property type="evidence" value="ECO:0007669"/>
    <property type="project" value="UniProtKB-KW"/>
</dbReference>
<dbReference type="GO" id="GO:0003677">
    <property type="term" value="F:DNA binding"/>
    <property type="evidence" value="ECO:0007669"/>
    <property type="project" value="UniProtKB-KW"/>
</dbReference>
<dbReference type="eggNOG" id="COG1167">
    <property type="taxonomic scope" value="Bacteria"/>
</dbReference>
<feature type="domain" description="HTH gntR-type" evidence="8">
    <location>
        <begin position="11"/>
        <end position="79"/>
    </location>
</feature>
<evidence type="ECO:0000256" key="1">
    <source>
        <dbReference type="ARBA" id="ARBA00001933"/>
    </source>
</evidence>
<proteinExistence type="inferred from homology"/>
<gene>
    <name evidence="9" type="ORF">H131_12338</name>
</gene>
<protein>
    <submittedName>
        <fullName evidence="9">GntR family transcriptional regulator</fullName>
    </submittedName>
</protein>
<dbReference type="HOGENOM" id="CLU_017584_0_0_9"/>
<dbReference type="Gene3D" id="3.90.1150.10">
    <property type="entry name" value="Aspartate Aminotransferase, domain 1"/>
    <property type="match status" value="1"/>
</dbReference>
<dbReference type="Pfam" id="PF00155">
    <property type="entry name" value="Aminotran_1_2"/>
    <property type="match status" value="1"/>
</dbReference>
<dbReference type="EMBL" id="AQPX01000018">
    <property type="protein sequence ID" value="EON72359.1"/>
    <property type="molecule type" value="Genomic_DNA"/>
</dbReference>
<dbReference type="Pfam" id="PF00392">
    <property type="entry name" value="GntR"/>
    <property type="match status" value="1"/>
</dbReference>
<keyword evidence="5" id="KW-0805">Transcription regulation</keyword>
<dbReference type="RefSeq" id="WP_010859404.1">
    <property type="nucleotide sequence ID" value="NZ_KB933398.1"/>
</dbReference>
<name>R7ZEB2_LYSSH</name>
<dbReference type="PANTHER" id="PTHR46577:SF2">
    <property type="entry name" value="TRANSCRIPTIONAL REGULATORY PROTEIN"/>
    <property type="match status" value="1"/>
</dbReference>
<dbReference type="InterPro" id="IPR015422">
    <property type="entry name" value="PyrdxlP-dep_Trfase_small"/>
</dbReference>
<dbReference type="InterPro" id="IPR036390">
    <property type="entry name" value="WH_DNA-bd_sf"/>
</dbReference>